<keyword evidence="2" id="KW-1185">Reference proteome</keyword>
<evidence type="ECO:0000313" key="2">
    <source>
        <dbReference type="Proteomes" id="UP000288587"/>
    </source>
</evidence>
<name>A0A437LLB3_9BURK</name>
<comment type="caution">
    <text evidence="1">The sequence shown here is derived from an EMBL/GenBank/DDBJ whole genome shotgun (WGS) entry which is preliminary data.</text>
</comment>
<dbReference type="Proteomes" id="UP000288587">
    <property type="component" value="Unassembled WGS sequence"/>
</dbReference>
<organism evidence="1 2">
    <name type="scientific">Inhella crocodyli</name>
    <dbReference type="NCBI Taxonomy" id="2499851"/>
    <lineage>
        <taxon>Bacteria</taxon>
        <taxon>Pseudomonadati</taxon>
        <taxon>Pseudomonadota</taxon>
        <taxon>Betaproteobacteria</taxon>
        <taxon>Burkholderiales</taxon>
        <taxon>Sphaerotilaceae</taxon>
        <taxon>Inhella</taxon>
    </lineage>
</organism>
<evidence type="ECO:0000313" key="1">
    <source>
        <dbReference type="EMBL" id="RVT86215.1"/>
    </source>
</evidence>
<protein>
    <recommendedName>
        <fullName evidence="3">Prepilin-type N-terminal cleavage/methylation domain-containing protein</fullName>
    </recommendedName>
</protein>
<proteinExistence type="predicted"/>
<accession>A0A437LLB3</accession>
<dbReference type="RefSeq" id="WP_127682710.1">
    <property type="nucleotide sequence ID" value="NZ_SACM01000002.1"/>
</dbReference>
<dbReference type="AlphaFoldDB" id="A0A437LLB3"/>
<sequence length="170" mass="18832">MRRSHRHRGWSRLEAVAMLIVLAVLATLLLHRLAGVGQEARRVQLRMAAENARINAQLIALRCPVELDLPCWQRVLQDLQRVNLRAPQGPLAPDPEAQMPVHADVQALLQTVALAAGLRQHGGAGQSWQLLPDGRDTLHVALQGVAHCRFSLRWEGPNRPVSVQDAEDLC</sequence>
<reference evidence="1 2" key="1">
    <citation type="submission" date="2019-01" db="EMBL/GenBank/DDBJ databases">
        <authorList>
            <person name="Chen W.-M."/>
        </authorList>
    </citation>
    <scope>NUCLEOTIDE SEQUENCE [LARGE SCALE GENOMIC DNA]</scope>
    <source>
        <strain evidence="1 2">CCP-18</strain>
    </source>
</reference>
<gene>
    <name evidence="1" type="ORF">EOD73_09280</name>
</gene>
<evidence type="ECO:0008006" key="3">
    <source>
        <dbReference type="Google" id="ProtNLM"/>
    </source>
</evidence>
<dbReference type="OrthoDB" id="9933276at2"/>
<dbReference type="EMBL" id="SACM01000002">
    <property type="protein sequence ID" value="RVT86215.1"/>
    <property type="molecule type" value="Genomic_DNA"/>
</dbReference>